<accession>A0ABV6C6U7</accession>
<keyword evidence="2 7" id="KW-0677">Repeat</keyword>
<name>A0ABV6C6U7_9GAMM</name>
<dbReference type="InterPro" id="IPR050280">
    <property type="entry name" value="OMP_Chaperone_SurA"/>
</dbReference>
<dbReference type="InterPro" id="IPR015391">
    <property type="entry name" value="SurA_N"/>
</dbReference>
<feature type="domain" description="PpiC" evidence="8">
    <location>
        <begin position="286"/>
        <end position="386"/>
    </location>
</feature>
<dbReference type="GO" id="GO:0016853">
    <property type="term" value="F:isomerase activity"/>
    <property type="evidence" value="ECO:0007669"/>
    <property type="project" value="UniProtKB-KW"/>
</dbReference>
<protein>
    <recommendedName>
        <fullName evidence="7">Chaperone SurA</fullName>
    </recommendedName>
    <alternativeName>
        <fullName evidence="7">Peptidyl-prolyl cis-trans isomerase SurA</fullName>
        <shortName evidence="7">PPIase SurA</shortName>
        <ecNumber evidence="7">5.2.1.8</ecNumber>
    </alternativeName>
    <alternativeName>
        <fullName evidence="7">Rotamase SurA</fullName>
    </alternativeName>
</protein>
<evidence type="ECO:0000256" key="5">
    <source>
        <dbReference type="ARBA" id="ARBA00023186"/>
    </source>
</evidence>
<keyword evidence="1 7" id="KW-0732">Signal</keyword>
<gene>
    <name evidence="7 9" type="primary">surA</name>
    <name evidence="9" type="ORF">ACFFIT_00955</name>
</gene>
<evidence type="ECO:0000313" key="10">
    <source>
        <dbReference type="Proteomes" id="UP001589758"/>
    </source>
</evidence>
<dbReference type="Gene3D" id="1.10.4030.10">
    <property type="entry name" value="Porin chaperone SurA, peptide-binding domain"/>
    <property type="match status" value="1"/>
</dbReference>
<feature type="chain" id="PRO_5044940931" description="Chaperone SurA" evidence="7">
    <location>
        <begin position="26"/>
        <end position="436"/>
    </location>
</feature>
<dbReference type="SUPFAM" id="SSF109998">
    <property type="entry name" value="Triger factor/SurA peptide-binding domain-like"/>
    <property type="match status" value="1"/>
</dbReference>
<comment type="function">
    <text evidence="7">Chaperone involved in the correct folding and assembly of outer membrane proteins. Recognizes specific patterns of aromatic residues and the orientation of their side chains, which are found more frequently in integral outer membrane proteins. May act in both early periplasmic and late outer membrane-associated steps of protein maturation.</text>
</comment>
<dbReference type="InterPro" id="IPR027304">
    <property type="entry name" value="Trigger_fact/SurA_dom_sf"/>
</dbReference>
<dbReference type="SUPFAM" id="SSF54534">
    <property type="entry name" value="FKBP-like"/>
    <property type="match status" value="2"/>
</dbReference>
<dbReference type="RefSeq" id="WP_385875543.1">
    <property type="nucleotide sequence ID" value="NZ_JBHLXE010000013.1"/>
</dbReference>
<dbReference type="Gene3D" id="3.10.50.40">
    <property type="match status" value="2"/>
</dbReference>
<dbReference type="PROSITE" id="PS50198">
    <property type="entry name" value="PPIC_PPIASE_2"/>
    <property type="match status" value="2"/>
</dbReference>
<comment type="domain">
    <text evidence="7">The PPIase activity resides only in the second parvulin domain. The N-terminal region and the C-terminal tail are necessary and sufficient for the chaperone activity of SurA. The PPIase activity is dispensable for SurA to function as a chaperone. The N-terminal region and the C-terminal tail are also required for porin recognition.</text>
</comment>
<dbReference type="Pfam" id="PF13616">
    <property type="entry name" value="Rotamase_3"/>
    <property type="match status" value="1"/>
</dbReference>
<dbReference type="Proteomes" id="UP001589758">
    <property type="component" value="Unassembled WGS sequence"/>
</dbReference>
<evidence type="ECO:0000313" key="9">
    <source>
        <dbReference type="EMBL" id="MFC0178683.1"/>
    </source>
</evidence>
<dbReference type="PANTHER" id="PTHR47637">
    <property type="entry name" value="CHAPERONE SURA"/>
    <property type="match status" value="1"/>
</dbReference>
<keyword evidence="4 7" id="KW-0697">Rotamase</keyword>
<organism evidence="9 10">
    <name type="scientific">Thorsellia kenyensis</name>
    <dbReference type="NCBI Taxonomy" id="1549888"/>
    <lineage>
        <taxon>Bacteria</taxon>
        <taxon>Pseudomonadati</taxon>
        <taxon>Pseudomonadota</taxon>
        <taxon>Gammaproteobacteria</taxon>
        <taxon>Enterobacterales</taxon>
        <taxon>Thorselliaceae</taxon>
        <taxon>Thorsellia</taxon>
    </lineage>
</organism>
<sequence length="436" mass="48371" precursor="true">MKKIKRLLVCSLLISQLYVSQSYSAPVQVNSIAAVVNDSVVLQSEVETMLENIKSNASQSKQTLPDDNKLRQQILDRLISENLQMQIAKNKGIKISDQSIESAIADIALRNGVTVEEMKGHLQSQGISFNEYRSQVKKDILLSQVQSIELGKKVRIPDNEVEALAKQISAQNVERFEVNLSHILIALPQNPSALEESDGFELATEITSQIKGGGDFAKLAYTYSADAQALDGGQMGWGKVEELPPFFSEKLATPKKGAIIGPLRSPIGYHIIKVNDVRSTKQVLNVTEVNARHILLKTNPVFNDEAAKAKLIELTQKIKSGAMTFNEAAKEFSDDPGTAAKGGELGWSNVNNYDPDFANATLNLNKNQLSEPIKSSFGWHLIELLDKRTSDKTNEGYKERAREIIFNQKLAQEVQIWERQLKASAYIKITDGYVKE</sequence>
<evidence type="ECO:0000256" key="3">
    <source>
        <dbReference type="ARBA" id="ARBA00022764"/>
    </source>
</evidence>
<dbReference type="InterPro" id="IPR023034">
    <property type="entry name" value="PPIase_SurA"/>
</dbReference>
<keyword evidence="5 7" id="KW-0143">Chaperone</keyword>
<proteinExistence type="inferred from homology"/>
<dbReference type="PANTHER" id="PTHR47637:SF1">
    <property type="entry name" value="CHAPERONE SURA"/>
    <property type="match status" value="1"/>
</dbReference>
<dbReference type="EC" id="5.2.1.8" evidence="7"/>
<dbReference type="HAMAP" id="MF_01183">
    <property type="entry name" value="Chaperone_SurA"/>
    <property type="match status" value="1"/>
</dbReference>
<keyword evidence="3 7" id="KW-0574">Periplasm</keyword>
<dbReference type="EMBL" id="JBHLXE010000013">
    <property type="protein sequence ID" value="MFC0178683.1"/>
    <property type="molecule type" value="Genomic_DNA"/>
</dbReference>
<comment type="catalytic activity">
    <reaction evidence="7">
        <text>[protein]-peptidylproline (omega=180) = [protein]-peptidylproline (omega=0)</text>
        <dbReference type="Rhea" id="RHEA:16237"/>
        <dbReference type="Rhea" id="RHEA-COMP:10747"/>
        <dbReference type="Rhea" id="RHEA-COMP:10748"/>
        <dbReference type="ChEBI" id="CHEBI:83833"/>
        <dbReference type="ChEBI" id="CHEBI:83834"/>
        <dbReference type="EC" id="5.2.1.8"/>
    </reaction>
</comment>
<evidence type="ECO:0000259" key="8">
    <source>
        <dbReference type="PROSITE" id="PS50198"/>
    </source>
</evidence>
<feature type="signal peptide" evidence="7">
    <location>
        <begin position="1"/>
        <end position="25"/>
    </location>
</feature>
<dbReference type="InterPro" id="IPR046357">
    <property type="entry name" value="PPIase_dom_sf"/>
</dbReference>
<evidence type="ECO:0000256" key="4">
    <source>
        <dbReference type="ARBA" id="ARBA00023110"/>
    </source>
</evidence>
<comment type="caution">
    <text evidence="9">The sequence shown here is derived from an EMBL/GenBank/DDBJ whole genome shotgun (WGS) entry which is preliminary data.</text>
</comment>
<dbReference type="NCBIfam" id="NF008038">
    <property type="entry name" value="PRK10770.1"/>
    <property type="match status" value="1"/>
</dbReference>
<feature type="domain" description="PpiC" evidence="8">
    <location>
        <begin position="175"/>
        <end position="276"/>
    </location>
</feature>
<evidence type="ECO:0000256" key="7">
    <source>
        <dbReference type="HAMAP-Rule" id="MF_01183"/>
    </source>
</evidence>
<keyword evidence="10" id="KW-1185">Reference proteome</keyword>
<evidence type="ECO:0000256" key="6">
    <source>
        <dbReference type="ARBA" id="ARBA00023235"/>
    </source>
</evidence>
<dbReference type="InterPro" id="IPR000297">
    <property type="entry name" value="PPIase_PpiC"/>
</dbReference>
<dbReference type="Pfam" id="PF00639">
    <property type="entry name" value="Rotamase"/>
    <property type="match status" value="1"/>
</dbReference>
<evidence type="ECO:0000256" key="1">
    <source>
        <dbReference type="ARBA" id="ARBA00022729"/>
    </source>
</evidence>
<comment type="subcellular location">
    <subcellularLocation>
        <location evidence="7">Periplasm</location>
    </subcellularLocation>
    <text evidence="7">Is capable of associating with the outer membrane.</text>
</comment>
<keyword evidence="6 7" id="KW-0413">Isomerase</keyword>
<dbReference type="Pfam" id="PF09312">
    <property type="entry name" value="SurA_N"/>
    <property type="match status" value="1"/>
</dbReference>
<reference evidence="9 10" key="1">
    <citation type="submission" date="2024-09" db="EMBL/GenBank/DDBJ databases">
        <authorList>
            <person name="Sun Q."/>
            <person name="Mori K."/>
        </authorList>
    </citation>
    <scope>NUCLEOTIDE SEQUENCE [LARGE SCALE GENOMIC DNA]</scope>
    <source>
        <strain evidence="9 10">CCM 8545</strain>
    </source>
</reference>
<evidence type="ECO:0000256" key="2">
    <source>
        <dbReference type="ARBA" id="ARBA00022737"/>
    </source>
</evidence>